<evidence type="ECO:0000313" key="1">
    <source>
        <dbReference type="EMBL" id="GBE89255.1"/>
    </source>
</evidence>
<gene>
    <name evidence="1" type="ORF">SCP_1502630</name>
</gene>
<comment type="caution">
    <text evidence="1">The sequence shown here is derived from an EMBL/GenBank/DDBJ whole genome shotgun (WGS) entry which is preliminary data.</text>
</comment>
<dbReference type="EMBL" id="BFAD01000015">
    <property type="protein sequence ID" value="GBE89255.1"/>
    <property type="molecule type" value="Genomic_DNA"/>
</dbReference>
<dbReference type="OrthoDB" id="6141102at2759"/>
<protein>
    <submittedName>
        <fullName evidence="1">Uncharacterized protein</fullName>
    </submittedName>
</protein>
<dbReference type="AlphaFoldDB" id="A0A401H488"/>
<accession>A0A401H488</accession>
<dbReference type="Proteomes" id="UP000287166">
    <property type="component" value="Unassembled WGS sequence"/>
</dbReference>
<proteinExistence type="predicted"/>
<name>A0A401H488_9APHY</name>
<evidence type="ECO:0000313" key="2">
    <source>
        <dbReference type="Proteomes" id="UP000287166"/>
    </source>
</evidence>
<keyword evidence="2" id="KW-1185">Reference proteome</keyword>
<dbReference type="RefSeq" id="XP_027620168.1">
    <property type="nucleotide sequence ID" value="XM_027764367.1"/>
</dbReference>
<organism evidence="1 2">
    <name type="scientific">Sparassis crispa</name>
    <dbReference type="NCBI Taxonomy" id="139825"/>
    <lineage>
        <taxon>Eukaryota</taxon>
        <taxon>Fungi</taxon>
        <taxon>Dikarya</taxon>
        <taxon>Basidiomycota</taxon>
        <taxon>Agaricomycotina</taxon>
        <taxon>Agaricomycetes</taxon>
        <taxon>Polyporales</taxon>
        <taxon>Sparassidaceae</taxon>
        <taxon>Sparassis</taxon>
    </lineage>
</organism>
<dbReference type="STRING" id="139825.A0A401H488"/>
<reference evidence="1 2" key="1">
    <citation type="journal article" date="2018" name="Sci. Rep.">
        <title>Genome sequence of the cauliflower mushroom Sparassis crispa (Hanabiratake) and its association with beneficial usage.</title>
        <authorList>
            <person name="Kiyama R."/>
            <person name="Furutani Y."/>
            <person name="Kawaguchi K."/>
            <person name="Nakanishi T."/>
        </authorList>
    </citation>
    <scope>NUCLEOTIDE SEQUENCE [LARGE SCALE GENOMIC DNA]</scope>
</reference>
<dbReference type="InParanoid" id="A0A401H488"/>
<dbReference type="GeneID" id="38786172"/>
<sequence>MDEEQPLFIVHREPLEPDELIEQQIRERFAAAARKKRSVRDQIIDTFRDVWQEFYLWELGSCQLLIRGLARTSRRAVEPVFEDALELCCGPGVDDMALDEALDLSFSVYDLEQGSRSTVISSVTSIRSHVKPHPKYEACTPSARNLKSDHDADDGTQAVPLRYIQYAGEPGFNEVEYAMLFDHFVWQAFWRDNDGEVLLPVMFQSFHADQ</sequence>